<evidence type="ECO:0000256" key="5">
    <source>
        <dbReference type="SAM" id="Phobius"/>
    </source>
</evidence>
<dbReference type="AlphaFoldDB" id="A0A4V2XJM1"/>
<evidence type="ECO:0000259" key="6">
    <source>
        <dbReference type="Pfam" id="PF01494"/>
    </source>
</evidence>
<comment type="cofactor">
    <cofactor evidence="1">
        <name>FAD</name>
        <dbReference type="ChEBI" id="CHEBI:57692"/>
    </cofactor>
</comment>
<dbReference type="Pfam" id="PF21274">
    <property type="entry name" value="Rng_hyd_C"/>
    <property type="match status" value="1"/>
</dbReference>
<feature type="transmembrane region" description="Helical" evidence="5">
    <location>
        <begin position="66"/>
        <end position="87"/>
    </location>
</feature>
<feature type="domain" description="FAD-binding" evidence="6">
    <location>
        <begin position="65"/>
        <end position="402"/>
    </location>
</feature>
<evidence type="ECO:0000256" key="1">
    <source>
        <dbReference type="ARBA" id="ARBA00001974"/>
    </source>
</evidence>
<dbReference type="PRINTS" id="PR00420">
    <property type="entry name" value="RNGMNOXGNASE"/>
</dbReference>
<dbReference type="Gene3D" id="3.30.9.10">
    <property type="entry name" value="D-Amino Acid Oxidase, subunit A, domain 2"/>
    <property type="match status" value="1"/>
</dbReference>
<keyword evidence="8" id="KW-1185">Reference proteome</keyword>
<evidence type="ECO:0000256" key="2">
    <source>
        <dbReference type="ARBA" id="ARBA00022630"/>
    </source>
</evidence>
<keyword evidence="5" id="KW-0812">Transmembrane</keyword>
<dbReference type="Proteomes" id="UP000295157">
    <property type="component" value="Unassembled WGS sequence"/>
</dbReference>
<dbReference type="EMBL" id="SMJZ01000118">
    <property type="protein sequence ID" value="TDC03186.1"/>
    <property type="molecule type" value="Genomic_DNA"/>
</dbReference>
<sequence>MVLRWKPSAANRSAATSRMRCRLTEPLRQRPRLPAPDPPCTRPPYRPRNFPSPTEVRSTMDGNHRVLVVGGGLSGLATATFLAHYGAPCLLIERRTTTPRTSRNERLSARAMELLDGLGLREAVSETGFHPDALGDMLRTDTLAGEELGRTSQPWVPVPPEISPFQPVCCNHTWLRDLLRQRAVECGVEIWLGAELTRLWQDTEGIVATVRRAGELIEARAAYVVGADGPHSTVRGRAGIETEGPGTIAHQYGVRFRADLSGAIRGRHFAGAHLDRVGGILLAETEPDMWSLIRPVAPGHGPDLAELIRTAAGLPELEVTVEDTFTLPITLLNADRYTQDNVALIGDAACSMPPTPGMHASTVLPDAQNLAWKLALILAGAAGPALLGTYDTERRPLGQIALTDAIARVGMISPAEDLPDRITQEFGAVYRSTAVMPAEEAPGDFAHPLVSAGLPGTRAPHLETRAGSILDLFGRTFVCLTDSDSQRWASAAEEAAARLGVPLTAPRLDTDLPQAARSWAKAYGVTTGGAALIRPDGVVAWRAPAMGSSPEREIEHVLRRILSRGDQS</sequence>
<proteinExistence type="predicted"/>
<dbReference type="GO" id="GO:0016709">
    <property type="term" value="F:oxidoreductase activity, acting on paired donors, with incorporation or reduction of molecular oxygen, NAD(P)H as one donor, and incorporation of one atom of oxygen"/>
    <property type="evidence" value="ECO:0007669"/>
    <property type="project" value="UniProtKB-ARBA"/>
</dbReference>
<dbReference type="InterPro" id="IPR036188">
    <property type="entry name" value="FAD/NAD-bd_sf"/>
</dbReference>
<dbReference type="GO" id="GO:0071949">
    <property type="term" value="F:FAD binding"/>
    <property type="evidence" value="ECO:0007669"/>
    <property type="project" value="InterPro"/>
</dbReference>
<dbReference type="OrthoDB" id="8670884at2"/>
<keyword evidence="3" id="KW-0274">FAD</keyword>
<feature type="region of interest" description="Disordered" evidence="4">
    <location>
        <begin position="1"/>
        <end position="58"/>
    </location>
</feature>
<gene>
    <name evidence="7" type="ORF">E1267_27130</name>
</gene>
<reference evidence="7 8" key="1">
    <citation type="submission" date="2019-02" db="EMBL/GenBank/DDBJ databases">
        <title>Draft genome sequences of novel Actinobacteria.</title>
        <authorList>
            <person name="Sahin N."/>
            <person name="Ay H."/>
            <person name="Saygin H."/>
        </authorList>
    </citation>
    <scope>NUCLEOTIDE SEQUENCE [LARGE SCALE GENOMIC DNA]</scope>
    <source>
        <strain evidence="7 8">KC201</strain>
    </source>
</reference>
<keyword evidence="5" id="KW-0472">Membrane</keyword>
<dbReference type="Pfam" id="PF01494">
    <property type="entry name" value="FAD_binding_3"/>
    <property type="match status" value="1"/>
</dbReference>
<dbReference type="PANTHER" id="PTHR43004">
    <property type="entry name" value="TRK SYSTEM POTASSIUM UPTAKE PROTEIN"/>
    <property type="match status" value="1"/>
</dbReference>
<evidence type="ECO:0000256" key="3">
    <source>
        <dbReference type="ARBA" id="ARBA00022827"/>
    </source>
</evidence>
<dbReference type="PANTHER" id="PTHR43004:SF19">
    <property type="entry name" value="BINDING MONOOXYGENASE, PUTATIVE (JCVI)-RELATED"/>
    <property type="match status" value="1"/>
</dbReference>
<evidence type="ECO:0000313" key="7">
    <source>
        <dbReference type="EMBL" id="TDC03186.1"/>
    </source>
</evidence>
<dbReference type="InterPro" id="IPR002938">
    <property type="entry name" value="FAD-bd"/>
</dbReference>
<comment type="caution">
    <text evidence="7">The sequence shown here is derived from an EMBL/GenBank/DDBJ whole genome shotgun (WGS) entry which is preliminary data.</text>
</comment>
<feature type="compositionally biased region" description="Pro residues" evidence="4">
    <location>
        <begin position="33"/>
        <end position="46"/>
    </location>
</feature>
<dbReference type="Gene3D" id="3.40.30.120">
    <property type="match status" value="1"/>
</dbReference>
<organism evidence="7 8">
    <name type="scientific">Nonomuraea longispora</name>
    <dbReference type="NCBI Taxonomy" id="1848320"/>
    <lineage>
        <taxon>Bacteria</taxon>
        <taxon>Bacillati</taxon>
        <taxon>Actinomycetota</taxon>
        <taxon>Actinomycetes</taxon>
        <taxon>Streptosporangiales</taxon>
        <taxon>Streptosporangiaceae</taxon>
        <taxon>Nonomuraea</taxon>
    </lineage>
</organism>
<dbReference type="InterPro" id="IPR050641">
    <property type="entry name" value="RIFMO-like"/>
</dbReference>
<dbReference type="Gene3D" id="3.50.50.60">
    <property type="entry name" value="FAD/NAD(P)-binding domain"/>
    <property type="match status" value="1"/>
</dbReference>
<protein>
    <recommendedName>
        <fullName evidence="6">FAD-binding domain-containing protein</fullName>
    </recommendedName>
</protein>
<evidence type="ECO:0000256" key="4">
    <source>
        <dbReference type="SAM" id="MobiDB-lite"/>
    </source>
</evidence>
<name>A0A4V2XJM1_9ACTN</name>
<keyword evidence="2" id="KW-0285">Flavoprotein</keyword>
<dbReference type="SUPFAM" id="SSF51905">
    <property type="entry name" value="FAD/NAD(P)-binding domain"/>
    <property type="match status" value="1"/>
</dbReference>
<evidence type="ECO:0000313" key="8">
    <source>
        <dbReference type="Proteomes" id="UP000295157"/>
    </source>
</evidence>
<accession>A0A4V2XJM1</accession>
<keyword evidence="5" id="KW-1133">Transmembrane helix</keyword>